<dbReference type="PANTHER" id="PTHR43441">
    <property type="entry name" value="RIBOSOMAL-PROTEIN-SERINE ACETYLTRANSFERASE"/>
    <property type="match status" value="1"/>
</dbReference>
<name>A0A917CGV1_9GAMM</name>
<evidence type="ECO:0000313" key="2">
    <source>
        <dbReference type="EMBL" id="GGF87216.1"/>
    </source>
</evidence>
<dbReference type="EMBL" id="BMFO01000001">
    <property type="protein sequence ID" value="GGF87216.1"/>
    <property type="molecule type" value="Genomic_DNA"/>
</dbReference>
<dbReference type="InterPro" id="IPR016181">
    <property type="entry name" value="Acyl_CoA_acyltransferase"/>
</dbReference>
<dbReference type="GO" id="GO:0005737">
    <property type="term" value="C:cytoplasm"/>
    <property type="evidence" value="ECO:0007669"/>
    <property type="project" value="TreeGrafter"/>
</dbReference>
<dbReference type="InterPro" id="IPR000182">
    <property type="entry name" value="GNAT_dom"/>
</dbReference>
<protein>
    <submittedName>
        <fullName evidence="2">N-acetyltransferase</fullName>
    </submittedName>
</protein>
<keyword evidence="3" id="KW-1185">Reference proteome</keyword>
<dbReference type="GO" id="GO:1990189">
    <property type="term" value="F:protein N-terminal-serine acetyltransferase activity"/>
    <property type="evidence" value="ECO:0007669"/>
    <property type="project" value="TreeGrafter"/>
</dbReference>
<evidence type="ECO:0000259" key="1">
    <source>
        <dbReference type="PROSITE" id="PS51186"/>
    </source>
</evidence>
<organism evidence="2 3">
    <name type="scientific">Arenimonas maotaiensis</name>
    <dbReference type="NCBI Taxonomy" id="1446479"/>
    <lineage>
        <taxon>Bacteria</taxon>
        <taxon>Pseudomonadati</taxon>
        <taxon>Pseudomonadota</taxon>
        <taxon>Gammaproteobacteria</taxon>
        <taxon>Lysobacterales</taxon>
        <taxon>Lysobacteraceae</taxon>
        <taxon>Arenimonas</taxon>
    </lineage>
</organism>
<dbReference type="PROSITE" id="PS51186">
    <property type="entry name" value="GNAT"/>
    <property type="match status" value="1"/>
</dbReference>
<sequence length="225" mass="25284">MCVYSALILRSDAPEIMPDFPSAQHIRDRLAALPEFPVLESGRIRLRGLREDDVAGLYRLFSDPRVMRYWSRGPMTEHAEAVDYAKRILDGFAQRTVLNWIVADPATDAMLGTCTLYEINPAHARAGLGYALMPDHWGNGLAGEAATLAISYGFLELGLHRIEADTEPNNRRSNAVLDKLGFRREGLLRQRFHHPDGIQDSLVFGLLKPEWLAYLSTQGYRFGAD</sequence>
<reference evidence="2" key="1">
    <citation type="journal article" date="2014" name="Int. J. Syst. Evol. Microbiol.">
        <title>Complete genome sequence of Corynebacterium casei LMG S-19264T (=DSM 44701T), isolated from a smear-ripened cheese.</title>
        <authorList>
            <consortium name="US DOE Joint Genome Institute (JGI-PGF)"/>
            <person name="Walter F."/>
            <person name="Albersmeier A."/>
            <person name="Kalinowski J."/>
            <person name="Ruckert C."/>
        </authorList>
    </citation>
    <scope>NUCLEOTIDE SEQUENCE</scope>
    <source>
        <strain evidence="2">CGMCC 1.12726</strain>
    </source>
</reference>
<proteinExistence type="predicted"/>
<dbReference type="GO" id="GO:0008999">
    <property type="term" value="F:protein-N-terminal-alanine acetyltransferase activity"/>
    <property type="evidence" value="ECO:0007669"/>
    <property type="project" value="TreeGrafter"/>
</dbReference>
<reference evidence="2" key="2">
    <citation type="submission" date="2020-09" db="EMBL/GenBank/DDBJ databases">
        <authorList>
            <person name="Sun Q."/>
            <person name="Zhou Y."/>
        </authorList>
    </citation>
    <scope>NUCLEOTIDE SEQUENCE</scope>
    <source>
        <strain evidence="2">CGMCC 1.12726</strain>
    </source>
</reference>
<accession>A0A917CGV1</accession>
<dbReference type="SUPFAM" id="SSF55729">
    <property type="entry name" value="Acyl-CoA N-acyltransferases (Nat)"/>
    <property type="match status" value="1"/>
</dbReference>
<dbReference type="Pfam" id="PF13302">
    <property type="entry name" value="Acetyltransf_3"/>
    <property type="match status" value="1"/>
</dbReference>
<dbReference type="Gene3D" id="3.40.630.30">
    <property type="match status" value="1"/>
</dbReference>
<evidence type="ECO:0000313" key="3">
    <source>
        <dbReference type="Proteomes" id="UP000632858"/>
    </source>
</evidence>
<dbReference type="Proteomes" id="UP000632858">
    <property type="component" value="Unassembled WGS sequence"/>
</dbReference>
<comment type="caution">
    <text evidence="2">The sequence shown here is derived from an EMBL/GenBank/DDBJ whole genome shotgun (WGS) entry which is preliminary data.</text>
</comment>
<feature type="domain" description="N-acetyltransferase" evidence="1">
    <location>
        <begin position="44"/>
        <end position="209"/>
    </location>
</feature>
<gene>
    <name evidence="2" type="ORF">GCM10010960_06380</name>
</gene>
<dbReference type="PANTHER" id="PTHR43441:SF11">
    <property type="entry name" value="RIBOSOMAL-PROTEIN-SERINE ACETYLTRANSFERASE"/>
    <property type="match status" value="1"/>
</dbReference>
<dbReference type="AlphaFoldDB" id="A0A917CGV1"/>
<dbReference type="InterPro" id="IPR051908">
    <property type="entry name" value="Ribosomal_N-acetyltransferase"/>
</dbReference>